<name>A0ABV1GVE0_9BACT</name>
<reference evidence="1 2" key="1">
    <citation type="submission" date="2024-03" db="EMBL/GenBank/DDBJ databases">
        <title>Human intestinal bacterial collection.</title>
        <authorList>
            <person name="Pauvert C."/>
            <person name="Hitch T.C.A."/>
            <person name="Clavel T."/>
        </authorList>
    </citation>
    <scope>NUCLEOTIDE SEQUENCE [LARGE SCALE GENOMIC DNA]</scope>
    <source>
        <strain evidence="1 2">CLA-KB-H122</strain>
    </source>
</reference>
<dbReference type="Proteomes" id="UP001460202">
    <property type="component" value="Unassembled WGS sequence"/>
</dbReference>
<dbReference type="EMBL" id="JBBMFL010000003">
    <property type="protein sequence ID" value="MEQ2544032.1"/>
    <property type="molecule type" value="Genomic_DNA"/>
</dbReference>
<sequence>MEYVLKYYSRSEADSLKLRAAEYLIVNMPGHQCLHGPEVDSYYREIYPILHGEERDPQQLMAKLNHIAVQYPIVDSVVRYDIEVVTADYLIHNIEQAF</sequence>
<gene>
    <name evidence="1" type="ORF">WMO46_03580</name>
</gene>
<dbReference type="RefSeq" id="WP_349093815.1">
    <property type="nucleotide sequence ID" value="NZ_JBBMFL010000003.1"/>
</dbReference>
<proteinExistence type="predicted"/>
<keyword evidence="2" id="KW-1185">Reference proteome</keyword>
<comment type="caution">
    <text evidence="1">The sequence shown here is derived from an EMBL/GenBank/DDBJ whole genome shotgun (WGS) entry which is preliminary data.</text>
</comment>
<evidence type="ECO:0000313" key="1">
    <source>
        <dbReference type="EMBL" id="MEQ2544032.1"/>
    </source>
</evidence>
<evidence type="ECO:0000313" key="2">
    <source>
        <dbReference type="Proteomes" id="UP001460202"/>
    </source>
</evidence>
<accession>A0ABV1GVE0</accession>
<organism evidence="1 2">
    <name type="scientific">Alistipes intestinihominis</name>
    <dbReference type="NCBI Taxonomy" id="3133172"/>
    <lineage>
        <taxon>Bacteria</taxon>
        <taxon>Pseudomonadati</taxon>
        <taxon>Bacteroidota</taxon>
        <taxon>Bacteroidia</taxon>
        <taxon>Bacteroidales</taxon>
        <taxon>Rikenellaceae</taxon>
        <taxon>Alistipes</taxon>
    </lineage>
</organism>
<protein>
    <submittedName>
        <fullName evidence="1">Uncharacterized protein</fullName>
    </submittedName>
</protein>